<dbReference type="EC" id="2.1.3.15" evidence="10"/>
<keyword evidence="3 10" id="KW-0808">Transferase</keyword>
<keyword evidence="12" id="KW-0436">Ligase</keyword>
<name>A0A7V7VTV7_9HYPH</name>
<dbReference type="InterPro" id="IPR001095">
    <property type="entry name" value="Acetyl_CoA_COase_a_su"/>
</dbReference>
<evidence type="ECO:0000256" key="5">
    <source>
        <dbReference type="ARBA" id="ARBA00022832"/>
    </source>
</evidence>
<evidence type="ECO:0000256" key="2">
    <source>
        <dbReference type="ARBA" id="ARBA00022516"/>
    </source>
</evidence>
<proteinExistence type="inferred from homology"/>
<dbReference type="PANTHER" id="PTHR42853">
    <property type="entry name" value="ACETYL-COENZYME A CARBOXYLASE CARBOXYL TRANSFERASE SUBUNIT ALPHA"/>
    <property type="match status" value="1"/>
</dbReference>
<dbReference type="NCBIfam" id="NF004344">
    <property type="entry name" value="PRK05724.1"/>
    <property type="match status" value="1"/>
</dbReference>
<dbReference type="InterPro" id="IPR029045">
    <property type="entry name" value="ClpP/crotonase-like_dom_sf"/>
</dbReference>
<protein>
    <recommendedName>
        <fullName evidence="10">Acetyl-coenzyme A carboxylase carboxyl transferase subunit alpha</fullName>
        <shortName evidence="10">ACCase subunit alpha</shortName>
        <shortName evidence="10">Acetyl-CoA carboxylase carboxyltransferase subunit alpha</shortName>
        <ecNumber evidence="10">2.1.3.15</ecNumber>
    </recommendedName>
</protein>
<evidence type="ECO:0000256" key="10">
    <source>
        <dbReference type="HAMAP-Rule" id="MF_00823"/>
    </source>
</evidence>
<dbReference type="GO" id="GO:0009317">
    <property type="term" value="C:acetyl-CoA carboxylase complex"/>
    <property type="evidence" value="ECO:0007669"/>
    <property type="project" value="InterPro"/>
</dbReference>
<comment type="catalytic activity">
    <reaction evidence="9 10">
        <text>N(6)-carboxybiotinyl-L-lysyl-[protein] + acetyl-CoA = N(6)-biotinyl-L-lysyl-[protein] + malonyl-CoA</text>
        <dbReference type="Rhea" id="RHEA:54728"/>
        <dbReference type="Rhea" id="RHEA-COMP:10505"/>
        <dbReference type="Rhea" id="RHEA-COMP:10506"/>
        <dbReference type="ChEBI" id="CHEBI:57288"/>
        <dbReference type="ChEBI" id="CHEBI:57384"/>
        <dbReference type="ChEBI" id="CHEBI:83144"/>
        <dbReference type="ChEBI" id="CHEBI:83145"/>
        <dbReference type="EC" id="2.1.3.15"/>
    </reaction>
</comment>
<evidence type="ECO:0000256" key="8">
    <source>
        <dbReference type="ARBA" id="ARBA00023160"/>
    </source>
</evidence>
<dbReference type="UniPathway" id="UPA00655">
    <property type="reaction ID" value="UER00711"/>
</dbReference>
<evidence type="ECO:0000256" key="7">
    <source>
        <dbReference type="ARBA" id="ARBA00023098"/>
    </source>
</evidence>
<dbReference type="HAMAP" id="MF_00823">
    <property type="entry name" value="AcetylCoA_CT_alpha"/>
    <property type="match status" value="1"/>
</dbReference>
<accession>A0A7V7VTV7</accession>
<keyword evidence="2 10" id="KW-0444">Lipid biosynthesis</keyword>
<dbReference type="GO" id="GO:2001295">
    <property type="term" value="P:malonyl-CoA biosynthetic process"/>
    <property type="evidence" value="ECO:0007669"/>
    <property type="project" value="UniProtKB-UniRule"/>
</dbReference>
<keyword evidence="6 10" id="KW-0067">ATP-binding</keyword>
<dbReference type="RefSeq" id="WP_151645531.1">
    <property type="nucleotide sequence ID" value="NZ_WBVY01000003.1"/>
</dbReference>
<dbReference type="PANTHER" id="PTHR42853:SF3">
    <property type="entry name" value="ACETYL-COENZYME A CARBOXYLASE CARBOXYL TRANSFERASE SUBUNIT ALPHA, CHLOROPLASTIC"/>
    <property type="match status" value="1"/>
</dbReference>
<dbReference type="NCBIfam" id="NF041504">
    <property type="entry name" value="AccA_sub"/>
    <property type="match status" value="1"/>
</dbReference>
<comment type="caution">
    <text evidence="12">The sequence shown here is derived from an EMBL/GenBank/DDBJ whole genome shotgun (WGS) entry which is preliminary data.</text>
</comment>
<keyword evidence="4 10" id="KW-0547">Nucleotide-binding</keyword>
<dbReference type="Proteomes" id="UP000460650">
    <property type="component" value="Unassembled WGS sequence"/>
</dbReference>
<evidence type="ECO:0000256" key="1">
    <source>
        <dbReference type="ARBA" id="ARBA00004956"/>
    </source>
</evidence>
<evidence type="ECO:0000256" key="4">
    <source>
        <dbReference type="ARBA" id="ARBA00022741"/>
    </source>
</evidence>
<evidence type="ECO:0000256" key="3">
    <source>
        <dbReference type="ARBA" id="ARBA00022679"/>
    </source>
</evidence>
<reference evidence="12 13" key="1">
    <citation type="submission" date="2019-09" db="EMBL/GenBank/DDBJ databases">
        <title>Taxonomic organization of the family Brucellaceae based on a phylogenomic approach.</title>
        <authorList>
            <person name="Leclercq S."/>
            <person name="Cloeckaert A."/>
            <person name="Zygmunt M.S."/>
        </authorList>
    </citation>
    <scope>NUCLEOTIDE SEQUENCE [LARGE SCALE GENOMIC DNA]</scope>
    <source>
        <strain evidence="12 13">TA93</strain>
    </source>
</reference>
<dbReference type="GO" id="GO:0003989">
    <property type="term" value="F:acetyl-CoA carboxylase activity"/>
    <property type="evidence" value="ECO:0007669"/>
    <property type="project" value="InterPro"/>
</dbReference>
<keyword evidence="5 10" id="KW-0276">Fatty acid metabolism</keyword>
<organism evidence="12 13">
    <name type="scientific">Brucella tritici</name>
    <dbReference type="NCBI Taxonomy" id="94626"/>
    <lineage>
        <taxon>Bacteria</taxon>
        <taxon>Pseudomonadati</taxon>
        <taxon>Pseudomonadota</taxon>
        <taxon>Alphaproteobacteria</taxon>
        <taxon>Hyphomicrobiales</taxon>
        <taxon>Brucellaceae</taxon>
        <taxon>Brucella/Ochrobactrum group</taxon>
        <taxon>Brucella</taxon>
    </lineage>
</organism>
<dbReference type="GO" id="GO:0016743">
    <property type="term" value="F:carboxyl- or carbamoyltransferase activity"/>
    <property type="evidence" value="ECO:0007669"/>
    <property type="project" value="UniProtKB-UniRule"/>
</dbReference>
<gene>
    <name evidence="10" type="primary">accA</name>
    <name evidence="12" type="ORF">F9K94_10570</name>
</gene>
<keyword evidence="10" id="KW-0963">Cytoplasm</keyword>
<comment type="function">
    <text evidence="10">Component of the acetyl coenzyme A carboxylase (ACC) complex. First, biotin carboxylase catalyzes the carboxylation of biotin on its carrier protein (BCCP) and then the CO(2) group is transferred by the carboxyltransferase to acetyl-CoA to form malonyl-CoA.</text>
</comment>
<dbReference type="Gene3D" id="3.90.226.10">
    <property type="entry name" value="2-enoyl-CoA Hydratase, Chain A, domain 1"/>
    <property type="match status" value="1"/>
</dbReference>
<dbReference type="GO" id="GO:0006633">
    <property type="term" value="P:fatty acid biosynthetic process"/>
    <property type="evidence" value="ECO:0007669"/>
    <property type="project" value="UniProtKB-KW"/>
</dbReference>
<comment type="pathway">
    <text evidence="1 10">Lipid metabolism; malonyl-CoA biosynthesis; malonyl-CoA from acetyl-CoA: step 1/1.</text>
</comment>
<evidence type="ECO:0000259" key="11">
    <source>
        <dbReference type="PROSITE" id="PS50989"/>
    </source>
</evidence>
<dbReference type="PRINTS" id="PR01069">
    <property type="entry name" value="ACCCTRFRASEA"/>
</dbReference>
<dbReference type="SUPFAM" id="SSF52096">
    <property type="entry name" value="ClpP/crotonase"/>
    <property type="match status" value="1"/>
</dbReference>
<evidence type="ECO:0000313" key="12">
    <source>
        <dbReference type="EMBL" id="KAB2656836.1"/>
    </source>
</evidence>
<evidence type="ECO:0000256" key="6">
    <source>
        <dbReference type="ARBA" id="ARBA00022840"/>
    </source>
</evidence>
<keyword evidence="8 10" id="KW-0275">Fatty acid biosynthesis</keyword>
<dbReference type="AlphaFoldDB" id="A0A7V7VTV7"/>
<evidence type="ECO:0000256" key="9">
    <source>
        <dbReference type="ARBA" id="ARBA00049152"/>
    </source>
</evidence>
<dbReference type="GO" id="GO:0005524">
    <property type="term" value="F:ATP binding"/>
    <property type="evidence" value="ECO:0007669"/>
    <property type="project" value="UniProtKB-KW"/>
</dbReference>
<sequence>MYNYLDFEKPVADLEGQILELKKLAQEQGSVEMSDEIRRLEKRSADALKDIYRKLTPWQKAQIARHPDRPHCLDYIDRLFTEFTPLAGDRKFANDEAIQAGFGRFNGQAVAIIGQEKGSDTKTRLKHNFGSARPEGYRKAVRIMEMADRFQLPLITLVDTAGAYPGVSAEERGQAEAIARSTAECLRLRVPVISIIIGEGGSGGAIAIAVANRVYMLEHSIYSVISPEGAASILWHDSTRAKDAASNMRITAQDLFDLKIIDGIIPEPLGGAHRGKEAVIDAAGDIITASLRSMKDIDGETLKQERRQKFLEIGRNI</sequence>
<feature type="domain" description="CoA carboxyltransferase C-terminal" evidence="11">
    <location>
        <begin position="40"/>
        <end position="293"/>
    </location>
</feature>
<comment type="similarity">
    <text evidence="10">Belongs to the AccA family.</text>
</comment>
<dbReference type="EMBL" id="WBVY01000003">
    <property type="protein sequence ID" value="KAB2656836.1"/>
    <property type="molecule type" value="Genomic_DNA"/>
</dbReference>
<comment type="subcellular location">
    <subcellularLocation>
        <location evidence="10">Cytoplasm</location>
    </subcellularLocation>
</comment>
<dbReference type="Pfam" id="PF03255">
    <property type="entry name" value="ACCA"/>
    <property type="match status" value="1"/>
</dbReference>
<dbReference type="InterPro" id="IPR011763">
    <property type="entry name" value="COA_CT_C"/>
</dbReference>
<keyword evidence="7 10" id="KW-0443">Lipid metabolism</keyword>
<comment type="subunit">
    <text evidence="10">Acetyl-CoA carboxylase is a heterohexamer composed of biotin carboxyl carrier protein (AccB), biotin carboxylase (AccC) and two subunits each of ACCase subunit alpha (AccA) and ACCase subunit beta (AccD).</text>
</comment>
<dbReference type="PROSITE" id="PS50989">
    <property type="entry name" value="COA_CT_CTER"/>
    <property type="match status" value="1"/>
</dbReference>
<evidence type="ECO:0000313" key="13">
    <source>
        <dbReference type="Proteomes" id="UP000460650"/>
    </source>
</evidence>
<dbReference type="NCBIfam" id="TIGR00513">
    <property type="entry name" value="accA"/>
    <property type="match status" value="1"/>
</dbReference>